<dbReference type="OrthoDB" id="7396459at2759"/>
<organism evidence="21 22">
    <name type="scientific">Eutypa lata (strain UCR-EL1)</name>
    <name type="common">Grapevine dieback disease fungus</name>
    <name type="synonym">Eutypa armeniacae</name>
    <dbReference type="NCBI Taxonomy" id="1287681"/>
    <lineage>
        <taxon>Eukaryota</taxon>
        <taxon>Fungi</taxon>
        <taxon>Dikarya</taxon>
        <taxon>Ascomycota</taxon>
        <taxon>Pezizomycotina</taxon>
        <taxon>Sordariomycetes</taxon>
        <taxon>Xylariomycetidae</taxon>
        <taxon>Xylariales</taxon>
        <taxon>Diatrypaceae</taxon>
        <taxon>Eutypa</taxon>
    </lineage>
</organism>
<dbReference type="KEGG" id="ela:UCREL1_10581"/>
<dbReference type="SMART" id="SM00490">
    <property type="entry name" value="HELICc"/>
    <property type="match status" value="1"/>
</dbReference>
<dbReference type="HOGENOM" id="CLU_003041_26_4_1"/>
<evidence type="ECO:0000256" key="9">
    <source>
        <dbReference type="ARBA" id="ARBA00023054"/>
    </source>
</evidence>
<evidence type="ECO:0000256" key="3">
    <source>
        <dbReference type="ARBA" id="ARBA00022552"/>
    </source>
</evidence>
<name>M7SE99_EUTLA</name>
<evidence type="ECO:0000259" key="18">
    <source>
        <dbReference type="PROSITE" id="PS51192"/>
    </source>
</evidence>
<evidence type="ECO:0000256" key="8">
    <source>
        <dbReference type="ARBA" id="ARBA00022884"/>
    </source>
</evidence>
<evidence type="ECO:0000256" key="4">
    <source>
        <dbReference type="ARBA" id="ARBA00022741"/>
    </source>
</evidence>
<feature type="region of interest" description="Disordered" evidence="17">
    <location>
        <begin position="541"/>
        <end position="612"/>
    </location>
</feature>
<sequence>MVGEGKAAKKDPRAWSALTPPLADFILEAVSAMGFAKPTPVQAHVIPLFNGNKDVVVEAVTGSGKTLAYAIPVIQRILRLEEPTKRNHIAAIIVSPTRELATQIHSVILSLLAFHPTSAEILPNLSGEEKRPATSAPVVIPQLLIGGSAATTAQDLSFFLRHSPNLIISTPGRLVELLSSPHVHCTQSTFEALVLDEADRLLDLGFKQDLSTIISRLPKQRRTGLFSASMSEAVEGIIRVGLRNPVKVAVKVKNLKTGGIIEERTVPASLQMTYLITPASHKIPSLMQLLEKLDPRPQKSIVFLSTCAAVDYFSSILPTLLPEGFTLVPLHGKHDGKLREKNFTKFMNSVQPTVLLTTDVAARGLDFPQVDLVVQVDPPSDPKNFKHRAGRAGRAGRKGLSVVFLQPGREEDYVAFMDIRKTPIAPLTHPSSIHVSAGDAEETTRRMRDVVRRDRALHDRGQKAFVSWVRSYSKHVASSIFSLRDLDWADLGHAWGLLRLPKMPETKPIKDLDRSLGVQPAIDWDAYAYTQKDRERQRLEGLRLAREADPEEKKGLAEEHRQKRKRNAEAWSGRHEQEETRAGRREKKLRKREAERRDGLTEEERAKEAELQGMLEQIREKNRAKYAEELGAAKAAKAANKAGAGGGGGEADEFEGFD</sequence>
<evidence type="ECO:0000313" key="21">
    <source>
        <dbReference type="EMBL" id="EMR62497.1"/>
    </source>
</evidence>
<evidence type="ECO:0000256" key="12">
    <source>
        <dbReference type="ARBA" id="ARBA00038002"/>
    </source>
</evidence>
<evidence type="ECO:0000313" key="22">
    <source>
        <dbReference type="Proteomes" id="UP000012174"/>
    </source>
</evidence>
<keyword evidence="10" id="KW-0539">Nucleus</keyword>
<keyword evidence="6 15" id="KW-0347">Helicase</keyword>
<dbReference type="GO" id="GO:0005524">
    <property type="term" value="F:ATP binding"/>
    <property type="evidence" value="ECO:0007669"/>
    <property type="project" value="UniProtKB-UniRule"/>
</dbReference>
<dbReference type="InterPro" id="IPR011545">
    <property type="entry name" value="DEAD/DEAH_box_helicase_dom"/>
</dbReference>
<evidence type="ECO:0000256" key="14">
    <source>
        <dbReference type="PROSITE-ProRule" id="PRU00552"/>
    </source>
</evidence>
<dbReference type="SMART" id="SM00487">
    <property type="entry name" value="DEXDc"/>
    <property type="match status" value="1"/>
</dbReference>
<dbReference type="InterPro" id="IPR025313">
    <property type="entry name" value="SPB4-like_CTE"/>
</dbReference>
<dbReference type="GO" id="GO:0005730">
    <property type="term" value="C:nucleolus"/>
    <property type="evidence" value="ECO:0007669"/>
    <property type="project" value="UniProtKB-SubCell"/>
</dbReference>
<dbReference type="PROSITE" id="PS51194">
    <property type="entry name" value="HELICASE_CTER"/>
    <property type="match status" value="1"/>
</dbReference>
<evidence type="ECO:0000256" key="11">
    <source>
        <dbReference type="ARBA" id="ARBA00037566"/>
    </source>
</evidence>
<dbReference type="GO" id="GO:0030686">
    <property type="term" value="C:90S preribosome"/>
    <property type="evidence" value="ECO:0007669"/>
    <property type="project" value="EnsemblFungi"/>
</dbReference>
<evidence type="ECO:0000256" key="15">
    <source>
        <dbReference type="RuleBase" id="RU000492"/>
    </source>
</evidence>
<evidence type="ECO:0000256" key="2">
    <source>
        <dbReference type="ARBA" id="ARBA00022517"/>
    </source>
</evidence>
<evidence type="ECO:0000256" key="1">
    <source>
        <dbReference type="ARBA" id="ARBA00004604"/>
    </source>
</evidence>
<dbReference type="Proteomes" id="UP000012174">
    <property type="component" value="Unassembled WGS sequence"/>
</dbReference>
<feature type="domain" description="Helicase C-terminal" evidence="19">
    <location>
        <begin position="285"/>
        <end position="441"/>
    </location>
</feature>
<dbReference type="InterPro" id="IPR014001">
    <property type="entry name" value="Helicase_ATP-bd"/>
</dbReference>
<dbReference type="STRING" id="1287681.M7SE99"/>
<dbReference type="PROSITE" id="PS51195">
    <property type="entry name" value="Q_MOTIF"/>
    <property type="match status" value="1"/>
</dbReference>
<dbReference type="InterPro" id="IPR001650">
    <property type="entry name" value="Helicase_C-like"/>
</dbReference>
<dbReference type="InterPro" id="IPR056330">
    <property type="entry name" value="CTT_SPB4"/>
</dbReference>
<dbReference type="GO" id="GO:0016887">
    <property type="term" value="F:ATP hydrolysis activity"/>
    <property type="evidence" value="ECO:0007669"/>
    <property type="project" value="RHEA"/>
</dbReference>
<evidence type="ECO:0000256" key="13">
    <source>
        <dbReference type="ARBA" id="ARBA00038757"/>
    </source>
</evidence>
<keyword evidence="22" id="KW-1185">Reference proteome</keyword>
<keyword evidence="4 15" id="KW-0547">Nucleotide-binding</keyword>
<feature type="domain" description="DEAD-box RNA helicase Q" evidence="20">
    <location>
        <begin position="15"/>
        <end position="43"/>
    </location>
</feature>
<dbReference type="InterPro" id="IPR000629">
    <property type="entry name" value="RNA-helicase_DEAD-box_CS"/>
</dbReference>
<evidence type="ECO:0000256" key="6">
    <source>
        <dbReference type="ARBA" id="ARBA00022806"/>
    </source>
</evidence>
<evidence type="ECO:0000256" key="17">
    <source>
        <dbReference type="SAM" id="MobiDB-lite"/>
    </source>
</evidence>
<feature type="region of interest" description="Disordered" evidence="17">
    <location>
        <begin position="635"/>
        <end position="658"/>
    </location>
</feature>
<dbReference type="SMART" id="SM01178">
    <property type="entry name" value="DUF4217"/>
    <property type="match status" value="1"/>
</dbReference>
<dbReference type="Pfam" id="PF23681">
    <property type="entry name" value="CTT_SPB4"/>
    <property type="match status" value="1"/>
</dbReference>
<dbReference type="InterPro" id="IPR014014">
    <property type="entry name" value="RNA_helicase_DEAD_Q_motif"/>
</dbReference>
<keyword evidence="5 15" id="KW-0378">Hydrolase</keyword>
<reference evidence="22" key="1">
    <citation type="journal article" date="2013" name="Genome Announc.">
        <title>Draft genome sequence of the grapevine dieback fungus Eutypa lata UCR-EL1.</title>
        <authorList>
            <person name="Blanco-Ulate B."/>
            <person name="Rolshausen P.E."/>
            <person name="Cantu D."/>
        </authorList>
    </citation>
    <scope>NUCLEOTIDE SEQUENCE [LARGE SCALE GENOMIC DNA]</scope>
    <source>
        <strain evidence="22">UCR-EL1</strain>
    </source>
</reference>
<dbReference type="Gene3D" id="3.40.50.300">
    <property type="entry name" value="P-loop containing nucleotide triphosphate hydrolases"/>
    <property type="match status" value="2"/>
</dbReference>
<dbReference type="EMBL" id="KB707421">
    <property type="protein sequence ID" value="EMR62497.1"/>
    <property type="molecule type" value="Genomic_DNA"/>
</dbReference>
<dbReference type="CDD" id="cd18787">
    <property type="entry name" value="SF2_C_DEAD"/>
    <property type="match status" value="1"/>
</dbReference>
<comment type="domain">
    <text evidence="16">The Q motif is unique to and characteristic of the DEAD box family of RNA helicases and controls ATP binding and hydrolysis.</text>
</comment>
<keyword evidence="7 15" id="KW-0067">ATP-binding</keyword>
<evidence type="ECO:0000259" key="20">
    <source>
        <dbReference type="PROSITE" id="PS51195"/>
    </source>
</evidence>
<feature type="compositionally biased region" description="Basic and acidic residues" evidence="17">
    <location>
        <begin position="541"/>
        <end position="561"/>
    </location>
</feature>
<comment type="catalytic activity">
    <reaction evidence="16">
        <text>ATP + H2O = ADP + phosphate + H(+)</text>
        <dbReference type="Rhea" id="RHEA:13065"/>
        <dbReference type="ChEBI" id="CHEBI:15377"/>
        <dbReference type="ChEBI" id="CHEBI:15378"/>
        <dbReference type="ChEBI" id="CHEBI:30616"/>
        <dbReference type="ChEBI" id="CHEBI:43474"/>
        <dbReference type="ChEBI" id="CHEBI:456216"/>
        <dbReference type="EC" id="3.6.4.13"/>
    </reaction>
</comment>
<dbReference type="eggNOG" id="KOG0345">
    <property type="taxonomic scope" value="Eukaryota"/>
</dbReference>
<dbReference type="Pfam" id="PF00271">
    <property type="entry name" value="Helicase_C"/>
    <property type="match status" value="1"/>
</dbReference>
<comment type="similarity">
    <text evidence="12">Belongs to the DEAD box helicase family. DDX55/SPB4 subfamily.</text>
</comment>
<dbReference type="GO" id="GO:0003724">
    <property type="term" value="F:RNA helicase activity"/>
    <property type="evidence" value="ECO:0007669"/>
    <property type="project" value="UniProtKB-EC"/>
</dbReference>
<evidence type="ECO:0000256" key="7">
    <source>
        <dbReference type="ARBA" id="ARBA00022840"/>
    </source>
</evidence>
<keyword evidence="8 16" id="KW-0694">RNA-binding</keyword>
<proteinExistence type="inferred from homology"/>
<dbReference type="OMA" id="AYKEHEC"/>
<accession>M7SE99</accession>
<feature type="domain" description="Helicase ATP-binding" evidence="18">
    <location>
        <begin position="46"/>
        <end position="248"/>
    </location>
</feature>
<dbReference type="CDD" id="cd17960">
    <property type="entry name" value="DEADc_DDX55"/>
    <property type="match status" value="1"/>
</dbReference>
<keyword evidence="3" id="KW-0698">rRNA processing</keyword>
<evidence type="ECO:0000256" key="16">
    <source>
        <dbReference type="RuleBase" id="RU365068"/>
    </source>
</evidence>
<keyword evidence="9" id="KW-0175">Coiled coil</keyword>
<comment type="subcellular location">
    <subcellularLocation>
        <location evidence="1">Nucleus</location>
        <location evidence="1">Nucleolus</location>
    </subcellularLocation>
</comment>
<dbReference type="Pfam" id="PF00270">
    <property type="entry name" value="DEAD"/>
    <property type="match status" value="1"/>
</dbReference>
<dbReference type="AlphaFoldDB" id="M7SE99"/>
<gene>
    <name evidence="21" type="ORF">UCREL1_10581</name>
</gene>
<feature type="compositionally biased region" description="Basic and acidic residues" evidence="17">
    <location>
        <begin position="572"/>
        <end position="583"/>
    </location>
</feature>
<dbReference type="GO" id="GO:0030687">
    <property type="term" value="C:preribosome, large subunit precursor"/>
    <property type="evidence" value="ECO:0007669"/>
    <property type="project" value="EnsemblFungi"/>
</dbReference>
<comment type="function">
    <text evidence="11">ATP-binding RNA helicase involved in the biogenesis of 60S ribosomal subunits. Binds 90S pre-ribosomal particles and dissociates from pre-60S ribosomal particles after processing of 27SB pre-rRNA. Required for the normal formation of 18S rRNA through the processing of pre-rRNAs at sites A0, A1 and A2, and the normal formation of 25S and 5.8S rRNAs through the processing of pre-rRNAs at sites C1 and C2.</text>
</comment>
<dbReference type="PANTHER" id="PTHR24031">
    <property type="entry name" value="RNA HELICASE"/>
    <property type="match status" value="1"/>
</dbReference>
<feature type="short sequence motif" description="Q motif" evidence="14">
    <location>
        <begin position="15"/>
        <end position="43"/>
    </location>
</feature>
<keyword evidence="2" id="KW-0690">Ribosome biogenesis</keyword>
<dbReference type="EC" id="3.6.4.13" evidence="16"/>
<dbReference type="SUPFAM" id="SSF52540">
    <property type="entry name" value="P-loop containing nucleoside triphosphate hydrolases"/>
    <property type="match status" value="1"/>
</dbReference>
<comment type="function">
    <text evidence="16">RNA helicase.</text>
</comment>
<evidence type="ECO:0000256" key="5">
    <source>
        <dbReference type="ARBA" id="ARBA00022801"/>
    </source>
</evidence>
<evidence type="ECO:0000256" key="10">
    <source>
        <dbReference type="ARBA" id="ARBA00023242"/>
    </source>
</evidence>
<dbReference type="GO" id="GO:1902626">
    <property type="term" value="P:assembly of large subunit precursor of preribosome"/>
    <property type="evidence" value="ECO:0007669"/>
    <property type="project" value="EnsemblFungi"/>
</dbReference>
<comment type="subunit">
    <text evidence="13">Component of pre-60S ribosomal complexes.</text>
</comment>
<feature type="compositionally biased region" description="Basic and acidic residues" evidence="17">
    <location>
        <begin position="592"/>
        <end position="610"/>
    </location>
</feature>
<dbReference type="GO" id="GO:0003723">
    <property type="term" value="F:RNA binding"/>
    <property type="evidence" value="ECO:0007669"/>
    <property type="project" value="UniProtKB-UniRule"/>
</dbReference>
<dbReference type="PROSITE" id="PS51192">
    <property type="entry name" value="HELICASE_ATP_BIND_1"/>
    <property type="match status" value="1"/>
</dbReference>
<dbReference type="Pfam" id="PF13959">
    <property type="entry name" value="CTE_SPB4"/>
    <property type="match status" value="1"/>
</dbReference>
<dbReference type="PROSITE" id="PS00039">
    <property type="entry name" value="DEAD_ATP_HELICASE"/>
    <property type="match status" value="1"/>
</dbReference>
<dbReference type="GO" id="GO:0000470">
    <property type="term" value="P:maturation of LSU-rRNA"/>
    <property type="evidence" value="ECO:0007669"/>
    <property type="project" value="EnsemblFungi"/>
</dbReference>
<evidence type="ECO:0000259" key="19">
    <source>
        <dbReference type="PROSITE" id="PS51194"/>
    </source>
</evidence>
<dbReference type="GO" id="GO:0005654">
    <property type="term" value="C:nucleoplasm"/>
    <property type="evidence" value="ECO:0007669"/>
    <property type="project" value="EnsemblFungi"/>
</dbReference>
<dbReference type="InterPro" id="IPR027417">
    <property type="entry name" value="P-loop_NTPase"/>
</dbReference>
<protein>
    <recommendedName>
        <fullName evidence="16">ATP-dependent RNA helicase</fullName>
        <ecNumber evidence="16">3.6.4.13</ecNumber>
    </recommendedName>
</protein>